<sequence length="69" mass="7505">MNAMPEGGGPRKPARCPICGKPAEAGNRPFCSPRCKDLDLGRWLDGRYAIPTEEAPGEPPPVTDRDEQE</sequence>
<evidence type="ECO:0000256" key="1">
    <source>
        <dbReference type="ARBA" id="ARBA00022723"/>
    </source>
</evidence>
<dbReference type="InParanoid" id="A0A1Y5S2K2"/>
<evidence type="ECO:0000256" key="3">
    <source>
        <dbReference type="HAMAP-Rule" id="MF_00649"/>
    </source>
</evidence>
<dbReference type="InterPro" id="IPR013088">
    <property type="entry name" value="Znf_NHR/GATA"/>
</dbReference>
<dbReference type="PANTHER" id="PTHR36150">
    <property type="entry name" value="DNA GYRASE INHIBITOR YACG"/>
    <property type="match status" value="1"/>
</dbReference>
<keyword evidence="2 3" id="KW-0862">Zinc</keyword>
<dbReference type="HAMAP" id="MF_00649">
    <property type="entry name" value="DNA_gyrase_inhibitor_YacG"/>
    <property type="match status" value="1"/>
</dbReference>
<evidence type="ECO:0000313" key="6">
    <source>
        <dbReference type="Proteomes" id="UP000193200"/>
    </source>
</evidence>
<keyword evidence="1 3" id="KW-0479">Metal-binding</keyword>
<comment type="similarity">
    <text evidence="3">Belongs to the DNA gyrase inhibitor YacG family.</text>
</comment>
<protein>
    <recommendedName>
        <fullName evidence="3">DNA gyrase inhibitor YacG</fullName>
    </recommendedName>
</protein>
<feature type="binding site" evidence="3">
    <location>
        <position position="19"/>
    </location>
    <ligand>
        <name>Zn(2+)</name>
        <dbReference type="ChEBI" id="CHEBI:29105"/>
    </ligand>
</feature>
<name>A0A1Y5S2K2_9PROT</name>
<reference evidence="5 6" key="1">
    <citation type="submission" date="2017-03" db="EMBL/GenBank/DDBJ databases">
        <authorList>
            <person name="Afonso C.L."/>
            <person name="Miller P.J."/>
            <person name="Scott M.A."/>
            <person name="Spackman E."/>
            <person name="Goraichik I."/>
            <person name="Dimitrov K.M."/>
            <person name="Suarez D.L."/>
            <person name="Swayne D.E."/>
        </authorList>
    </citation>
    <scope>NUCLEOTIDE SEQUENCE [LARGE SCALE GENOMIC DNA]</scope>
    <source>
        <strain evidence="5 6">CECT 7691</strain>
    </source>
</reference>
<dbReference type="GO" id="GO:0008657">
    <property type="term" value="F:DNA topoisomerase type II (double strand cut, ATP-hydrolyzing) inhibitor activity"/>
    <property type="evidence" value="ECO:0007669"/>
    <property type="project" value="UniProtKB-UniRule"/>
</dbReference>
<keyword evidence="6" id="KW-1185">Reference proteome</keyword>
<dbReference type="EMBL" id="FWFR01000001">
    <property type="protein sequence ID" value="SLN31218.1"/>
    <property type="molecule type" value="Genomic_DNA"/>
</dbReference>
<dbReference type="GO" id="GO:0006355">
    <property type="term" value="P:regulation of DNA-templated transcription"/>
    <property type="evidence" value="ECO:0007669"/>
    <property type="project" value="InterPro"/>
</dbReference>
<dbReference type="FunCoup" id="A0A1Y5S2K2">
    <property type="interactions" value="47"/>
</dbReference>
<comment type="subunit">
    <text evidence="3">Interacts with GyrB.</text>
</comment>
<organism evidence="5 6">
    <name type="scientific">Oceanibacterium hippocampi</name>
    <dbReference type="NCBI Taxonomy" id="745714"/>
    <lineage>
        <taxon>Bacteria</taxon>
        <taxon>Pseudomonadati</taxon>
        <taxon>Pseudomonadota</taxon>
        <taxon>Alphaproteobacteria</taxon>
        <taxon>Sneathiellales</taxon>
        <taxon>Sneathiellaceae</taxon>
        <taxon>Oceanibacterium</taxon>
    </lineage>
</organism>
<evidence type="ECO:0000313" key="5">
    <source>
        <dbReference type="EMBL" id="SLN31218.1"/>
    </source>
</evidence>
<dbReference type="SUPFAM" id="SSF57716">
    <property type="entry name" value="Glucocorticoid receptor-like (DNA-binding domain)"/>
    <property type="match status" value="1"/>
</dbReference>
<comment type="function">
    <text evidence="3">Inhibits all the catalytic activities of DNA gyrase by preventing its interaction with DNA. Acts by binding directly to the C-terminal domain of GyrB, which probably disrupts DNA binding by the gyrase.</text>
</comment>
<proteinExistence type="inferred from homology"/>
<evidence type="ECO:0000256" key="4">
    <source>
        <dbReference type="SAM" id="MobiDB-lite"/>
    </source>
</evidence>
<feature type="binding site" evidence="3">
    <location>
        <position position="16"/>
    </location>
    <ligand>
        <name>Zn(2+)</name>
        <dbReference type="ChEBI" id="CHEBI:29105"/>
    </ligand>
</feature>
<dbReference type="GO" id="GO:0008270">
    <property type="term" value="F:zinc ion binding"/>
    <property type="evidence" value="ECO:0007669"/>
    <property type="project" value="UniProtKB-UniRule"/>
</dbReference>
<dbReference type="InterPro" id="IPR005584">
    <property type="entry name" value="DNA_gyrase_inhibitor_YacG"/>
</dbReference>
<dbReference type="Proteomes" id="UP000193200">
    <property type="component" value="Unassembled WGS sequence"/>
</dbReference>
<feature type="binding site" evidence="3">
    <location>
        <position position="31"/>
    </location>
    <ligand>
        <name>Zn(2+)</name>
        <dbReference type="ChEBI" id="CHEBI:29105"/>
    </ligand>
</feature>
<comment type="cofactor">
    <cofactor evidence="3">
        <name>Zn(2+)</name>
        <dbReference type="ChEBI" id="CHEBI:29105"/>
    </cofactor>
    <text evidence="3">Binds 1 zinc ion.</text>
</comment>
<gene>
    <name evidence="3" type="primary">yacG</name>
    <name evidence="5" type="ORF">OCH7691_01108</name>
</gene>
<feature type="binding site" evidence="3">
    <location>
        <position position="35"/>
    </location>
    <ligand>
        <name>Zn(2+)</name>
        <dbReference type="ChEBI" id="CHEBI:29105"/>
    </ligand>
</feature>
<dbReference type="Pfam" id="PF03884">
    <property type="entry name" value="YacG"/>
    <property type="match status" value="1"/>
</dbReference>
<evidence type="ECO:0000256" key="2">
    <source>
        <dbReference type="ARBA" id="ARBA00022833"/>
    </source>
</evidence>
<dbReference type="Gene3D" id="3.30.50.10">
    <property type="entry name" value="Erythroid Transcription Factor GATA-1, subunit A"/>
    <property type="match status" value="1"/>
</dbReference>
<feature type="region of interest" description="Disordered" evidence="4">
    <location>
        <begin position="50"/>
        <end position="69"/>
    </location>
</feature>
<accession>A0A1Y5S2K2</accession>
<dbReference type="AlphaFoldDB" id="A0A1Y5S2K2"/>
<dbReference type="PANTHER" id="PTHR36150:SF1">
    <property type="entry name" value="DNA GYRASE INHIBITOR YACG"/>
    <property type="match status" value="1"/>
</dbReference>